<evidence type="ECO:0000313" key="12">
    <source>
        <dbReference type="Proteomes" id="UP001497457"/>
    </source>
</evidence>
<evidence type="ECO:0000256" key="2">
    <source>
        <dbReference type="ARBA" id="ARBA00012483"/>
    </source>
</evidence>
<dbReference type="GO" id="GO:0008270">
    <property type="term" value="F:zinc ion binding"/>
    <property type="evidence" value="ECO:0007669"/>
    <property type="project" value="UniProtKB-KW"/>
</dbReference>
<protein>
    <recommendedName>
        <fullName evidence="2">RING-type E3 ubiquitin transferase</fullName>
        <ecNumber evidence="2">2.3.2.27</ecNumber>
    </recommendedName>
</protein>
<evidence type="ECO:0000256" key="3">
    <source>
        <dbReference type="ARBA" id="ARBA00022723"/>
    </source>
</evidence>
<evidence type="ECO:0000256" key="6">
    <source>
        <dbReference type="ARBA" id="ARBA00024209"/>
    </source>
</evidence>
<dbReference type="CDD" id="cd16461">
    <property type="entry name" value="RING-H2_EL5-like"/>
    <property type="match status" value="1"/>
</dbReference>
<evidence type="ECO:0000256" key="8">
    <source>
        <dbReference type="SAM" id="MobiDB-lite"/>
    </source>
</evidence>
<dbReference type="InterPro" id="IPR001841">
    <property type="entry name" value="Znf_RING"/>
</dbReference>
<feature type="domain" description="RING-type" evidence="10">
    <location>
        <begin position="146"/>
        <end position="188"/>
    </location>
</feature>
<proteinExistence type="inferred from homology"/>
<keyword evidence="12" id="KW-1185">Reference proteome</keyword>
<keyword evidence="3" id="KW-0479">Metal-binding</keyword>
<accession>A0ABC9EKX1</accession>
<dbReference type="GO" id="GO:0061630">
    <property type="term" value="F:ubiquitin protein ligase activity"/>
    <property type="evidence" value="ECO:0007669"/>
    <property type="project" value="UniProtKB-EC"/>
</dbReference>
<dbReference type="PANTHER" id="PTHR14155:SF624">
    <property type="entry name" value="RING-TYPE E3 UBIQUITIN TRANSFERASE"/>
    <property type="match status" value="1"/>
</dbReference>
<dbReference type="EMBL" id="OZ075114">
    <property type="protein sequence ID" value="CAL5059136.1"/>
    <property type="molecule type" value="Genomic_DNA"/>
</dbReference>
<feature type="region of interest" description="Disordered" evidence="8">
    <location>
        <begin position="82"/>
        <end position="107"/>
    </location>
</feature>
<keyword evidence="9" id="KW-1133">Transmembrane helix</keyword>
<dbReference type="AlphaFoldDB" id="A0ABC9EKX1"/>
<feature type="compositionally biased region" description="Low complexity" evidence="8">
    <location>
        <begin position="84"/>
        <end position="94"/>
    </location>
</feature>
<keyword evidence="5" id="KW-0862">Zinc</keyword>
<comment type="similarity">
    <text evidence="6">Belongs to the RING-type zinc finger family. ATL subfamily.</text>
</comment>
<feature type="transmembrane region" description="Helical" evidence="9">
    <location>
        <begin position="48"/>
        <end position="72"/>
    </location>
</feature>
<dbReference type="PROSITE" id="PS50089">
    <property type="entry name" value="ZF_RING_2"/>
    <property type="match status" value="1"/>
</dbReference>
<dbReference type="SUPFAM" id="SSF57850">
    <property type="entry name" value="RING/U-box"/>
    <property type="match status" value="1"/>
</dbReference>
<dbReference type="Pfam" id="PF13639">
    <property type="entry name" value="zf-RING_2"/>
    <property type="match status" value="1"/>
</dbReference>
<dbReference type="EC" id="2.3.2.27" evidence="2"/>
<dbReference type="Gene3D" id="3.30.40.10">
    <property type="entry name" value="Zinc/RING finger domain, C3HC4 (zinc finger)"/>
    <property type="match status" value="1"/>
</dbReference>
<organism evidence="11 12">
    <name type="scientific">Urochloa decumbens</name>
    <dbReference type="NCBI Taxonomy" id="240449"/>
    <lineage>
        <taxon>Eukaryota</taxon>
        <taxon>Viridiplantae</taxon>
        <taxon>Streptophyta</taxon>
        <taxon>Embryophyta</taxon>
        <taxon>Tracheophyta</taxon>
        <taxon>Spermatophyta</taxon>
        <taxon>Magnoliopsida</taxon>
        <taxon>Liliopsida</taxon>
        <taxon>Poales</taxon>
        <taxon>Poaceae</taxon>
        <taxon>PACMAD clade</taxon>
        <taxon>Panicoideae</taxon>
        <taxon>Panicodae</taxon>
        <taxon>Paniceae</taxon>
        <taxon>Melinidinae</taxon>
        <taxon>Urochloa</taxon>
    </lineage>
</organism>
<evidence type="ECO:0000313" key="11">
    <source>
        <dbReference type="EMBL" id="CAL5059136.1"/>
    </source>
</evidence>
<evidence type="ECO:0000256" key="4">
    <source>
        <dbReference type="ARBA" id="ARBA00022771"/>
    </source>
</evidence>
<dbReference type="PANTHER" id="PTHR14155">
    <property type="entry name" value="RING FINGER DOMAIN-CONTAINING"/>
    <property type="match status" value="1"/>
</dbReference>
<evidence type="ECO:0000259" key="10">
    <source>
        <dbReference type="PROSITE" id="PS50089"/>
    </source>
</evidence>
<feature type="transmembrane region" description="Helical" evidence="9">
    <location>
        <begin position="20"/>
        <end position="41"/>
    </location>
</feature>
<keyword evidence="9" id="KW-0812">Transmembrane</keyword>
<dbReference type="InterPro" id="IPR013083">
    <property type="entry name" value="Znf_RING/FYVE/PHD"/>
</dbReference>
<reference evidence="11" key="1">
    <citation type="submission" date="2024-10" db="EMBL/GenBank/DDBJ databases">
        <authorList>
            <person name="Ryan C."/>
        </authorList>
    </citation>
    <scope>NUCLEOTIDE SEQUENCE [LARGE SCALE GENOMIC DNA]</scope>
</reference>
<dbReference type="Proteomes" id="UP001497457">
    <property type="component" value="Chromosome 4rd"/>
</dbReference>
<keyword evidence="4 7" id="KW-0863">Zinc-finger</keyword>
<evidence type="ECO:0000256" key="9">
    <source>
        <dbReference type="SAM" id="Phobius"/>
    </source>
</evidence>
<comment type="catalytic activity">
    <reaction evidence="1">
        <text>S-ubiquitinyl-[E2 ubiquitin-conjugating enzyme]-L-cysteine + [acceptor protein]-L-lysine = [E2 ubiquitin-conjugating enzyme]-L-cysteine + N(6)-ubiquitinyl-[acceptor protein]-L-lysine.</text>
        <dbReference type="EC" id="2.3.2.27"/>
    </reaction>
</comment>
<evidence type="ECO:0000256" key="7">
    <source>
        <dbReference type="PROSITE-ProRule" id="PRU00175"/>
    </source>
</evidence>
<name>A0ABC9EKX1_9POAL</name>
<dbReference type="SMART" id="SM00184">
    <property type="entry name" value="RING"/>
    <property type="match status" value="1"/>
</dbReference>
<evidence type="ECO:0000256" key="1">
    <source>
        <dbReference type="ARBA" id="ARBA00000900"/>
    </source>
</evidence>
<evidence type="ECO:0000256" key="5">
    <source>
        <dbReference type="ARBA" id="ARBA00022833"/>
    </source>
</evidence>
<sequence length="241" mass="26124">MSEPEPDEPETCYRWSCNFVVAHAILATGFVTAPVAVLHLLRRPHSGAATFFAMFSLFCTAFSAILCCRFYAELKRPPWPRWPSGSASGVQQQQDGGGGGEESTRATSYSLRQPELPVMVRLEMQAALAAGRVPSYEHQGGTAANCAVCLGEVEKGEEVRRLPACQHVFHRVCIDLWLRAQATCPICRGGVLPERPPAEVLVSVEAVHVQAGLVIPAAQRHMFPGQSDLGLCRCGLGRCHA</sequence>
<keyword evidence="9" id="KW-0472">Membrane</keyword>
<gene>
    <name evidence="11" type="ORF">URODEC1_LOCUS96494</name>
</gene>
<dbReference type="InterPro" id="IPR053238">
    <property type="entry name" value="RING-H2_zinc_finger"/>
</dbReference>